<dbReference type="OrthoDB" id="5328607at2"/>
<sequence>MRRSCVGIAILLMMFVSAFAKEKDSLPIYQELKLKLYQELYPQGTYDMLDQEQKQTFIQSLISSNNGIDTYVFPDRSIEEVYRAYNNVHTSDNFGQSVLHKELPKTNKAFRKDSTKDTLGYVLMYIWKNQNSLNITNVRLQGEKLCGKETLDFEQNNKETTLKVGFEQYCFE</sequence>
<dbReference type="EMBL" id="NXLW01000013">
    <property type="protein sequence ID" value="RDU71253.1"/>
    <property type="molecule type" value="Genomic_DNA"/>
</dbReference>
<dbReference type="Proteomes" id="UP000256424">
    <property type="component" value="Unassembled WGS sequence"/>
</dbReference>
<keyword evidence="1" id="KW-0732">Signal</keyword>
<comment type="caution">
    <text evidence="2">The sequence shown here is derived from an EMBL/GenBank/DDBJ whole genome shotgun (WGS) entry which is preliminary data.</text>
</comment>
<keyword evidence="3" id="KW-1185">Reference proteome</keyword>
<dbReference type="RefSeq" id="WP_104762225.1">
    <property type="nucleotide sequence ID" value="NZ_FZPM01000002.1"/>
</dbReference>
<evidence type="ECO:0000313" key="3">
    <source>
        <dbReference type="Proteomes" id="UP000256424"/>
    </source>
</evidence>
<gene>
    <name evidence="2" type="ORF">CQA66_06840</name>
</gene>
<feature type="signal peptide" evidence="1">
    <location>
        <begin position="1"/>
        <end position="20"/>
    </location>
</feature>
<dbReference type="AlphaFoldDB" id="A0A3D8J1K4"/>
<accession>A0A3D8J1K4</accession>
<organism evidence="2 3">
    <name type="scientific">Helicobacter aurati</name>
    <dbReference type="NCBI Taxonomy" id="137778"/>
    <lineage>
        <taxon>Bacteria</taxon>
        <taxon>Pseudomonadati</taxon>
        <taxon>Campylobacterota</taxon>
        <taxon>Epsilonproteobacteria</taxon>
        <taxon>Campylobacterales</taxon>
        <taxon>Helicobacteraceae</taxon>
        <taxon>Helicobacter</taxon>
    </lineage>
</organism>
<reference evidence="2 3" key="1">
    <citation type="submission" date="2018-04" db="EMBL/GenBank/DDBJ databases">
        <title>Novel Campyloabacter and Helicobacter Species and Strains.</title>
        <authorList>
            <person name="Mannion A.J."/>
            <person name="Shen Z."/>
            <person name="Fox J.G."/>
        </authorList>
    </citation>
    <scope>NUCLEOTIDE SEQUENCE [LARGE SCALE GENOMIC DNA]</scope>
    <source>
        <strain evidence="2 3">MIT 97-5075</strain>
    </source>
</reference>
<evidence type="ECO:0000256" key="1">
    <source>
        <dbReference type="SAM" id="SignalP"/>
    </source>
</evidence>
<protein>
    <submittedName>
        <fullName evidence="2">Uncharacterized protein</fullName>
    </submittedName>
</protein>
<feature type="chain" id="PRO_5017572850" evidence="1">
    <location>
        <begin position="21"/>
        <end position="172"/>
    </location>
</feature>
<evidence type="ECO:0000313" key="2">
    <source>
        <dbReference type="EMBL" id="RDU71253.1"/>
    </source>
</evidence>
<name>A0A3D8J1K4_9HELI</name>
<proteinExistence type="predicted"/>